<accession>A0A1M6NWH4</accession>
<dbReference type="GO" id="GO:0008360">
    <property type="term" value="P:regulation of cell shape"/>
    <property type="evidence" value="ECO:0007669"/>
    <property type="project" value="UniProtKB-UniRule"/>
</dbReference>
<evidence type="ECO:0000256" key="10">
    <source>
        <dbReference type="SAM" id="MobiDB-lite"/>
    </source>
</evidence>
<evidence type="ECO:0000313" key="14">
    <source>
        <dbReference type="Proteomes" id="UP000184510"/>
    </source>
</evidence>
<keyword evidence="5" id="KW-0378">Hydrolase</keyword>
<organism evidence="13 14">
    <name type="scientific">Rubritalea squalenifaciens DSM 18772</name>
    <dbReference type="NCBI Taxonomy" id="1123071"/>
    <lineage>
        <taxon>Bacteria</taxon>
        <taxon>Pseudomonadati</taxon>
        <taxon>Verrucomicrobiota</taxon>
        <taxon>Verrucomicrobiia</taxon>
        <taxon>Verrucomicrobiales</taxon>
        <taxon>Rubritaleaceae</taxon>
        <taxon>Rubritalea</taxon>
    </lineage>
</organism>
<dbReference type="InParanoid" id="A0A1M6NWH4"/>
<dbReference type="CDD" id="cd16913">
    <property type="entry name" value="YkuD_like"/>
    <property type="match status" value="1"/>
</dbReference>
<dbReference type="PROSITE" id="PS52029">
    <property type="entry name" value="LD_TPASE"/>
    <property type="match status" value="1"/>
</dbReference>
<evidence type="ECO:0000256" key="4">
    <source>
        <dbReference type="ARBA" id="ARBA00022679"/>
    </source>
</evidence>
<dbReference type="GO" id="GO:0005576">
    <property type="term" value="C:extracellular region"/>
    <property type="evidence" value="ECO:0007669"/>
    <property type="project" value="TreeGrafter"/>
</dbReference>
<evidence type="ECO:0000256" key="11">
    <source>
        <dbReference type="SAM" id="SignalP"/>
    </source>
</evidence>
<dbReference type="AlphaFoldDB" id="A0A1M6NWH4"/>
<keyword evidence="11" id="KW-0732">Signal</keyword>
<feature type="active site" description="Nucleophile" evidence="9">
    <location>
        <position position="156"/>
    </location>
</feature>
<dbReference type="PANTHER" id="PTHR30582">
    <property type="entry name" value="L,D-TRANSPEPTIDASE"/>
    <property type="match status" value="1"/>
</dbReference>
<gene>
    <name evidence="13" type="ORF">SAMN02745181_2994</name>
</gene>
<dbReference type="Proteomes" id="UP000184510">
    <property type="component" value="Unassembled WGS sequence"/>
</dbReference>
<reference evidence="13 14" key="1">
    <citation type="submission" date="2016-11" db="EMBL/GenBank/DDBJ databases">
        <authorList>
            <person name="Jaros S."/>
            <person name="Januszkiewicz K."/>
            <person name="Wedrychowicz H."/>
        </authorList>
    </citation>
    <scope>NUCLEOTIDE SEQUENCE [LARGE SCALE GENOMIC DNA]</scope>
    <source>
        <strain evidence="13 14">DSM 18772</strain>
    </source>
</reference>
<dbReference type="EMBL" id="FQYR01000005">
    <property type="protein sequence ID" value="SHK00046.1"/>
    <property type="molecule type" value="Genomic_DNA"/>
</dbReference>
<evidence type="ECO:0000256" key="5">
    <source>
        <dbReference type="ARBA" id="ARBA00022801"/>
    </source>
</evidence>
<evidence type="ECO:0000259" key="12">
    <source>
        <dbReference type="PROSITE" id="PS52029"/>
    </source>
</evidence>
<feature type="active site" description="Proton donor/acceptor" evidence="9">
    <location>
        <position position="140"/>
    </location>
</feature>
<keyword evidence="3" id="KW-0328">Glycosyltransferase</keyword>
<dbReference type="OrthoDB" id="9787225at2"/>
<dbReference type="GO" id="GO:0071555">
    <property type="term" value="P:cell wall organization"/>
    <property type="evidence" value="ECO:0007669"/>
    <property type="project" value="UniProtKB-UniRule"/>
</dbReference>
<dbReference type="FunCoup" id="A0A1M6NWH4">
    <property type="interactions" value="102"/>
</dbReference>
<protein>
    <submittedName>
        <fullName evidence="13">L,D-transpeptidase catalytic domain</fullName>
    </submittedName>
</protein>
<comment type="pathway">
    <text evidence="1 9">Cell wall biogenesis; peptidoglycan biosynthesis.</text>
</comment>
<dbReference type="InterPro" id="IPR050979">
    <property type="entry name" value="LD-transpeptidase"/>
</dbReference>
<dbReference type="STRING" id="1123071.SAMN02745181_2994"/>
<dbReference type="Gene3D" id="2.40.440.10">
    <property type="entry name" value="L,D-transpeptidase catalytic domain-like"/>
    <property type="match status" value="1"/>
</dbReference>
<dbReference type="GO" id="GO:0018104">
    <property type="term" value="P:peptidoglycan-protein cross-linking"/>
    <property type="evidence" value="ECO:0007669"/>
    <property type="project" value="TreeGrafter"/>
</dbReference>
<name>A0A1M6NWH4_9BACT</name>
<evidence type="ECO:0000256" key="8">
    <source>
        <dbReference type="ARBA" id="ARBA00023316"/>
    </source>
</evidence>
<feature type="signal peptide" evidence="11">
    <location>
        <begin position="1"/>
        <end position="26"/>
    </location>
</feature>
<feature type="region of interest" description="Disordered" evidence="10">
    <location>
        <begin position="204"/>
        <end position="232"/>
    </location>
</feature>
<dbReference type="PANTHER" id="PTHR30582:SF24">
    <property type="entry name" value="L,D-TRANSPEPTIDASE ERFK_SRFK-RELATED"/>
    <property type="match status" value="1"/>
</dbReference>
<comment type="similarity">
    <text evidence="2">Belongs to the YkuD family.</text>
</comment>
<dbReference type="RefSeq" id="WP_143184559.1">
    <property type="nucleotide sequence ID" value="NZ_FQYR01000005.1"/>
</dbReference>
<dbReference type="SUPFAM" id="SSF141523">
    <property type="entry name" value="L,D-transpeptidase catalytic domain-like"/>
    <property type="match status" value="1"/>
</dbReference>
<keyword evidence="7 9" id="KW-0573">Peptidoglycan synthesis</keyword>
<feature type="domain" description="L,D-TPase catalytic" evidence="12">
    <location>
        <begin position="33"/>
        <end position="180"/>
    </location>
</feature>
<evidence type="ECO:0000256" key="2">
    <source>
        <dbReference type="ARBA" id="ARBA00005992"/>
    </source>
</evidence>
<keyword evidence="14" id="KW-1185">Reference proteome</keyword>
<dbReference type="UniPathway" id="UPA00219"/>
<keyword evidence="4" id="KW-0808">Transferase</keyword>
<dbReference type="InterPro" id="IPR005490">
    <property type="entry name" value="LD_TPept_cat_dom"/>
</dbReference>
<keyword evidence="8 9" id="KW-0961">Cell wall biogenesis/degradation</keyword>
<evidence type="ECO:0000256" key="6">
    <source>
        <dbReference type="ARBA" id="ARBA00022960"/>
    </source>
</evidence>
<dbReference type="Pfam" id="PF03734">
    <property type="entry name" value="YkuD"/>
    <property type="match status" value="1"/>
</dbReference>
<feature type="chain" id="PRO_5012387083" evidence="11">
    <location>
        <begin position="27"/>
        <end position="232"/>
    </location>
</feature>
<proteinExistence type="inferred from homology"/>
<evidence type="ECO:0000313" key="13">
    <source>
        <dbReference type="EMBL" id="SHK00046.1"/>
    </source>
</evidence>
<dbReference type="InterPro" id="IPR038063">
    <property type="entry name" value="Transpep_catalytic_dom"/>
</dbReference>
<evidence type="ECO:0000256" key="9">
    <source>
        <dbReference type="PROSITE-ProRule" id="PRU01373"/>
    </source>
</evidence>
<dbReference type="GO" id="GO:0071972">
    <property type="term" value="F:peptidoglycan L,D-transpeptidase activity"/>
    <property type="evidence" value="ECO:0007669"/>
    <property type="project" value="TreeGrafter"/>
</dbReference>
<keyword evidence="6 9" id="KW-0133">Cell shape</keyword>
<dbReference type="GO" id="GO:0016757">
    <property type="term" value="F:glycosyltransferase activity"/>
    <property type="evidence" value="ECO:0007669"/>
    <property type="project" value="UniProtKB-KW"/>
</dbReference>
<evidence type="ECO:0000256" key="1">
    <source>
        <dbReference type="ARBA" id="ARBA00004752"/>
    </source>
</evidence>
<evidence type="ECO:0000256" key="3">
    <source>
        <dbReference type="ARBA" id="ARBA00022676"/>
    </source>
</evidence>
<evidence type="ECO:0000256" key="7">
    <source>
        <dbReference type="ARBA" id="ARBA00022984"/>
    </source>
</evidence>
<sequence>MLPRRLFAICGLALTSLLFLPLSSCTNIPDSRSKMVVSVKDQTMVLTQDGQPVKAYKVSTSKYGLGDIHRSCRTPLGKMQVVRKIGGGAPSGAVFKSRRRTGEVIRPNAPGRDPIVTRIMWLKGLERCNRHAYERYIYIHGTPEERNIGRPVSYGCIRMTSSDVIDLYSRIGVGAQVEVVRGSLSSTREGREYAKAIDRQREAQEAAVKGAADVPAKSEHATVALEDDPDEA</sequence>